<organism evidence="1 2">
    <name type="scientific">Cytospora schulzeri</name>
    <dbReference type="NCBI Taxonomy" id="448051"/>
    <lineage>
        <taxon>Eukaryota</taxon>
        <taxon>Fungi</taxon>
        <taxon>Dikarya</taxon>
        <taxon>Ascomycota</taxon>
        <taxon>Pezizomycotina</taxon>
        <taxon>Sordariomycetes</taxon>
        <taxon>Sordariomycetidae</taxon>
        <taxon>Diaporthales</taxon>
        <taxon>Cytosporaceae</taxon>
        <taxon>Cytospora</taxon>
    </lineage>
</organism>
<dbReference type="STRING" id="356882.A0A423WM54"/>
<comment type="caution">
    <text evidence="1">The sequence shown here is derived from an EMBL/GenBank/DDBJ whole genome shotgun (WGS) entry which is preliminary data.</text>
</comment>
<keyword evidence="2" id="KW-1185">Reference proteome</keyword>
<gene>
    <name evidence="1" type="ORF">VMCG_05047</name>
</gene>
<sequence length="349" mass="37522">MVTDQSSSSPTNAGPYSRTATIAALRSFYDFLATLPRLPASAILDAPASGWPALTDSFLARLGPKTDAVHDLLRHVPVIAATEDAEGGEGGEGNALIGPSTTALRWDDGDGFLRWALGRGTVDGLLSPHGAGGIPPHVAVLTNGSRDGSWLLVDVEAGTMTDFVMMGTPEREGEAGVQVQADSPGYWRAFRTRPVADFFEEWVDKYRSLEWVVVPGSVEDGVLFYRDAATEEVRDIYRKHGWPDNFHAKRHPLFYYYFCKGFRPSTSKSSLIDDAEDATKAIEALIPIFGGFASIAESAATPARVIGAGSKHDITQAGRSSITLECVKALTLSVLSNDFDAFLEGIPIV</sequence>
<dbReference type="Proteomes" id="UP000283895">
    <property type="component" value="Unassembled WGS sequence"/>
</dbReference>
<reference evidence="1 2" key="1">
    <citation type="submission" date="2015-09" db="EMBL/GenBank/DDBJ databases">
        <title>Host preference determinants of Valsa canker pathogens revealed by comparative genomics.</title>
        <authorList>
            <person name="Yin Z."/>
            <person name="Huang L."/>
        </authorList>
    </citation>
    <scope>NUCLEOTIDE SEQUENCE [LARGE SCALE GENOMIC DNA]</scope>
    <source>
        <strain evidence="1 2">03-1</strain>
    </source>
</reference>
<accession>A0A423WM54</accession>
<proteinExistence type="predicted"/>
<dbReference type="OrthoDB" id="5343383at2759"/>
<evidence type="ECO:0000313" key="2">
    <source>
        <dbReference type="Proteomes" id="UP000283895"/>
    </source>
</evidence>
<protein>
    <submittedName>
        <fullName evidence="1">Uncharacterized protein</fullName>
    </submittedName>
</protein>
<dbReference type="AlphaFoldDB" id="A0A423WM54"/>
<dbReference type="EMBL" id="LKEA01000014">
    <property type="protein sequence ID" value="ROW04508.1"/>
    <property type="molecule type" value="Genomic_DNA"/>
</dbReference>
<name>A0A423WM54_9PEZI</name>
<evidence type="ECO:0000313" key="1">
    <source>
        <dbReference type="EMBL" id="ROW04508.1"/>
    </source>
</evidence>